<dbReference type="WBParaSite" id="nRc.2.0.1.t29015-RA">
    <property type="protein sequence ID" value="nRc.2.0.1.t29015-RA"/>
    <property type="gene ID" value="nRc.2.0.1.g29015"/>
</dbReference>
<keyword evidence="1" id="KW-1185">Reference proteome</keyword>
<evidence type="ECO:0000313" key="2">
    <source>
        <dbReference type="WBParaSite" id="nRc.2.0.1.t29015-RA"/>
    </source>
</evidence>
<dbReference type="AlphaFoldDB" id="A0A915JRU0"/>
<dbReference type="Proteomes" id="UP000887565">
    <property type="component" value="Unplaced"/>
</dbReference>
<evidence type="ECO:0000313" key="1">
    <source>
        <dbReference type="Proteomes" id="UP000887565"/>
    </source>
</evidence>
<sequence length="82" mass="9798">MEFVVQNLRNIENSSTWWALNFKIYANDFDHSTKREKLMPYEQTRTFPKVRKLNESSTFSKSSKLHATELTKQRANLIERNC</sequence>
<reference evidence="2" key="1">
    <citation type="submission" date="2022-11" db="UniProtKB">
        <authorList>
            <consortium name="WormBaseParasite"/>
        </authorList>
    </citation>
    <scope>IDENTIFICATION</scope>
</reference>
<proteinExistence type="predicted"/>
<name>A0A915JRU0_ROMCU</name>
<accession>A0A915JRU0</accession>
<protein>
    <submittedName>
        <fullName evidence="2">Uncharacterized protein</fullName>
    </submittedName>
</protein>
<organism evidence="1 2">
    <name type="scientific">Romanomermis culicivorax</name>
    <name type="common">Nematode worm</name>
    <dbReference type="NCBI Taxonomy" id="13658"/>
    <lineage>
        <taxon>Eukaryota</taxon>
        <taxon>Metazoa</taxon>
        <taxon>Ecdysozoa</taxon>
        <taxon>Nematoda</taxon>
        <taxon>Enoplea</taxon>
        <taxon>Dorylaimia</taxon>
        <taxon>Mermithida</taxon>
        <taxon>Mermithoidea</taxon>
        <taxon>Mermithidae</taxon>
        <taxon>Romanomermis</taxon>
    </lineage>
</organism>